<dbReference type="InterPro" id="IPR027477">
    <property type="entry name" value="Succ_DH/fumarate_Rdtase_cat_sf"/>
</dbReference>
<dbReference type="Proteomes" id="UP000275394">
    <property type="component" value="Unassembled WGS sequence"/>
</dbReference>
<accession>A0A3N2DXW2</accession>
<dbReference type="EMBL" id="RKHR01000003">
    <property type="protein sequence ID" value="ROS04634.1"/>
    <property type="molecule type" value="Genomic_DNA"/>
</dbReference>
<dbReference type="NCBIfam" id="NF005510">
    <property type="entry name" value="PRK07121.1-3"/>
    <property type="match status" value="1"/>
</dbReference>
<evidence type="ECO:0000313" key="6">
    <source>
        <dbReference type="EMBL" id="ROS04634.1"/>
    </source>
</evidence>
<sequence length="492" mass="52785">MNEKTTPSKPRHVRDVSEWHKTTDVAVIGFGGAGSCAAIEAADAGSRVMIFEAASASGGSTALSSAEVYMGGNGGTRVQRECGLEDKSEDMYNYLMQAGGDFADSAKVKNYVDGSVDHFDWLVSMGAKYKNSIYNERAIMAMTDDCLLYTGSEKAWPYRDIAKPCPRGHNLEVEGDNGGPMLMGILTEQVESRDINVHYDSRALTLIVDDSNSVVGIVVRIDQQELNIKAEKGVILCAGGFVMNEEMLKKYAPSLLKASIPIGNPNDTGFGIKMGMSVGGAAINMHDGFVTLPYYPPSSLTYGILVNASGQRFINEDCYHGRVGYHCLQQPGDRIYLVFSAEDFGEYETQSYLNADIAGTGETLCELEEELGLPNGVLQNTVETYNINAAKGEDPLLHKSDEWLKPIKAPFAALDCTPGRGAFYPYFTLGGLDTLPSGEVVTSNGDVIPGLYAAGRTACGIPRTGACYSSGLSVGDATFTGRMAGKQAAKRK</sequence>
<dbReference type="PANTHER" id="PTHR43400:SF10">
    <property type="entry name" value="3-OXOSTEROID 1-DEHYDROGENASE"/>
    <property type="match status" value="1"/>
</dbReference>
<dbReference type="SUPFAM" id="SSF51905">
    <property type="entry name" value="FAD/NAD(P)-binding domain"/>
    <property type="match status" value="1"/>
</dbReference>
<keyword evidence="2" id="KW-0285">Flavoprotein</keyword>
<gene>
    <name evidence="6" type="ORF">EDC56_0140</name>
</gene>
<keyword evidence="3" id="KW-0274">FAD</keyword>
<dbReference type="OrthoDB" id="337830at2"/>
<dbReference type="AlphaFoldDB" id="A0A3N2DXW2"/>
<reference evidence="6 7" key="1">
    <citation type="submission" date="2018-11" db="EMBL/GenBank/DDBJ databases">
        <title>Genomic Encyclopedia of Type Strains, Phase IV (KMG-IV): sequencing the most valuable type-strain genomes for metagenomic binning, comparative biology and taxonomic classification.</title>
        <authorList>
            <person name="Goeker M."/>
        </authorList>
    </citation>
    <scope>NUCLEOTIDE SEQUENCE [LARGE SCALE GENOMIC DNA]</scope>
    <source>
        <strain evidence="6 7">DSM 100316</strain>
    </source>
</reference>
<evidence type="ECO:0000313" key="7">
    <source>
        <dbReference type="Proteomes" id="UP000275394"/>
    </source>
</evidence>
<dbReference type="GO" id="GO:0016491">
    <property type="term" value="F:oxidoreductase activity"/>
    <property type="evidence" value="ECO:0007669"/>
    <property type="project" value="UniProtKB-KW"/>
</dbReference>
<evidence type="ECO:0000259" key="5">
    <source>
        <dbReference type="Pfam" id="PF00890"/>
    </source>
</evidence>
<feature type="domain" description="FAD-dependent oxidoreductase 2 FAD-binding" evidence="5">
    <location>
        <begin position="24"/>
        <end position="461"/>
    </location>
</feature>
<protein>
    <submittedName>
        <fullName evidence="6">Succinate dehydrogenase/fumarate reductase flavoprotein subunit</fullName>
    </submittedName>
</protein>
<dbReference type="RefSeq" id="WP_123710623.1">
    <property type="nucleotide sequence ID" value="NZ_RKHR01000003.1"/>
</dbReference>
<dbReference type="Gene3D" id="3.50.50.60">
    <property type="entry name" value="FAD/NAD(P)-binding domain"/>
    <property type="match status" value="1"/>
</dbReference>
<evidence type="ECO:0000256" key="2">
    <source>
        <dbReference type="ARBA" id="ARBA00022630"/>
    </source>
</evidence>
<evidence type="ECO:0000256" key="1">
    <source>
        <dbReference type="ARBA" id="ARBA00001974"/>
    </source>
</evidence>
<evidence type="ECO:0000256" key="3">
    <source>
        <dbReference type="ARBA" id="ARBA00022827"/>
    </source>
</evidence>
<dbReference type="GO" id="GO:0008202">
    <property type="term" value="P:steroid metabolic process"/>
    <property type="evidence" value="ECO:0007669"/>
    <property type="project" value="UniProtKB-ARBA"/>
</dbReference>
<keyword evidence="7" id="KW-1185">Reference proteome</keyword>
<evidence type="ECO:0000256" key="4">
    <source>
        <dbReference type="ARBA" id="ARBA00023002"/>
    </source>
</evidence>
<dbReference type="InterPro" id="IPR003953">
    <property type="entry name" value="FAD-dep_OxRdtase_2_FAD-bd"/>
</dbReference>
<dbReference type="PRINTS" id="PR00411">
    <property type="entry name" value="PNDRDTASEI"/>
</dbReference>
<dbReference type="InterPro" id="IPR050315">
    <property type="entry name" value="FAD-oxidoreductase_2"/>
</dbReference>
<organism evidence="6 7">
    <name type="scientific">Sinobacterium caligoides</name>
    <dbReference type="NCBI Taxonomy" id="933926"/>
    <lineage>
        <taxon>Bacteria</taxon>
        <taxon>Pseudomonadati</taxon>
        <taxon>Pseudomonadota</taxon>
        <taxon>Gammaproteobacteria</taxon>
        <taxon>Cellvibrionales</taxon>
        <taxon>Spongiibacteraceae</taxon>
        <taxon>Sinobacterium</taxon>
    </lineage>
</organism>
<dbReference type="SUPFAM" id="SSF56425">
    <property type="entry name" value="Succinate dehydrogenase/fumarate reductase flavoprotein, catalytic domain"/>
    <property type="match status" value="1"/>
</dbReference>
<comment type="caution">
    <text evidence="6">The sequence shown here is derived from an EMBL/GenBank/DDBJ whole genome shotgun (WGS) entry which is preliminary data.</text>
</comment>
<keyword evidence="4" id="KW-0560">Oxidoreductase</keyword>
<dbReference type="Gene3D" id="3.90.700.10">
    <property type="entry name" value="Succinate dehydrogenase/fumarate reductase flavoprotein, catalytic domain"/>
    <property type="match status" value="1"/>
</dbReference>
<name>A0A3N2DXW2_9GAMM</name>
<proteinExistence type="predicted"/>
<dbReference type="InterPro" id="IPR036188">
    <property type="entry name" value="FAD/NAD-bd_sf"/>
</dbReference>
<comment type="cofactor">
    <cofactor evidence="1">
        <name>FAD</name>
        <dbReference type="ChEBI" id="CHEBI:57692"/>
    </cofactor>
</comment>
<dbReference type="PANTHER" id="PTHR43400">
    <property type="entry name" value="FUMARATE REDUCTASE"/>
    <property type="match status" value="1"/>
</dbReference>
<dbReference type="Pfam" id="PF00890">
    <property type="entry name" value="FAD_binding_2"/>
    <property type="match status" value="1"/>
</dbReference>